<dbReference type="KEGG" id="der:6550492"/>
<gene>
    <name evidence="9" type="primary">Dere\GG19320</name>
    <name evidence="9" type="synonym">dere_GLEANR_4076</name>
    <name evidence="9" type="synonym">GG19320</name>
    <name evidence="9" type="ORF">Dere_GG19320</name>
</gene>
<dbReference type="Gene3D" id="3.30.428.10">
    <property type="entry name" value="HIT-like"/>
    <property type="match status" value="1"/>
</dbReference>
<evidence type="ECO:0000256" key="7">
    <source>
        <dbReference type="PROSITE-ProRule" id="PRU00464"/>
    </source>
</evidence>
<protein>
    <recommendedName>
        <fullName evidence="5">Adenosine 5'-monophosphoramidase HINT3</fullName>
    </recommendedName>
    <alternativeName>
        <fullName evidence="6">Histidine triad nucleotide-binding protein 3</fullName>
    </alternativeName>
</protein>
<dbReference type="eggNOG" id="KOG4359">
    <property type="taxonomic scope" value="Eukaryota"/>
</dbReference>
<accession>B3NX35</accession>
<dbReference type="SUPFAM" id="SSF54197">
    <property type="entry name" value="HIT-like"/>
    <property type="match status" value="1"/>
</dbReference>
<keyword evidence="1" id="KW-0547">Nucleotide-binding</keyword>
<dbReference type="PANTHER" id="PTHR12486">
    <property type="entry name" value="APRATAXIN-RELATED"/>
    <property type="match status" value="1"/>
</dbReference>
<comment type="catalytic activity">
    <reaction evidence="3">
        <text>adenosine 5'-phosphoramidate + H2O = NH4(+) + AMP</text>
        <dbReference type="Rhea" id="RHEA:67916"/>
        <dbReference type="ChEBI" id="CHEBI:15377"/>
        <dbReference type="ChEBI" id="CHEBI:28938"/>
        <dbReference type="ChEBI" id="CHEBI:57890"/>
        <dbReference type="ChEBI" id="CHEBI:456215"/>
    </reaction>
</comment>
<feature type="short sequence motif" description="Histidine triad motif" evidence="7">
    <location>
        <begin position="99"/>
        <end position="103"/>
    </location>
</feature>
<evidence type="ECO:0000256" key="1">
    <source>
        <dbReference type="ARBA" id="ARBA00022741"/>
    </source>
</evidence>
<keyword evidence="2" id="KW-0378">Hydrolase</keyword>
<reference evidence="9 10" key="2">
    <citation type="journal article" date="2008" name="Bioinformatics">
        <title>Assembly reconciliation.</title>
        <authorList>
            <person name="Zimin A.V."/>
            <person name="Smith D.R."/>
            <person name="Sutton G."/>
            <person name="Yorke J.A."/>
        </authorList>
    </citation>
    <scope>NUCLEOTIDE SEQUENCE [LARGE SCALE GENOMIC DNA]</scope>
    <source>
        <strain evidence="9 10">TSC#14021-0224.01</strain>
    </source>
</reference>
<organism evidence="9 10">
    <name type="scientific">Drosophila erecta</name>
    <name type="common">Fruit fly</name>
    <dbReference type="NCBI Taxonomy" id="7220"/>
    <lineage>
        <taxon>Eukaryota</taxon>
        <taxon>Metazoa</taxon>
        <taxon>Ecdysozoa</taxon>
        <taxon>Arthropoda</taxon>
        <taxon>Hexapoda</taxon>
        <taxon>Insecta</taxon>
        <taxon>Pterygota</taxon>
        <taxon>Neoptera</taxon>
        <taxon>Endopterygota</taxon>
        <taxon>Diptera</taxon>
        <taxon>Brachycera</taxon>
        <taxon>Muscomorpha</taxon>
        <taxon>Ephydroidea</taxon>
        <taxon>Drosophilidae</taxon>
        <taxon>Drosophila</taxon>
        <taxon>Sophophora</taxon>
    </lineage>
</organism>
<reference evidence="9 10" key="1">
    <citation type="journal article" date="2007" name="Nature">
        <title>Evolution of genes and genomes on the Drosophila phylogeny.</title>
        <authorList>
            <consortium name="Drosophila 12 Genomes Consortium"/>
            <person name="Clark A.G."/>
            <person name="Eisen M.B."/>
            <person name="Smith D.R."/>
            <person name="Bergman C.M."/>
            <person name="Oliver B."/>
            <person name="Markow T.A."/>
            <person name="Kaufman T.C."/>
            <person name="Kellis M."/>
            <person name="Gelbart W."/>
            <person name="Iyer V.N."/>
            <person name="Pollard D.A."/>
            <person name="Sackton T.B."/>
            <person name="Larracuente A.M."/>
            <person name="Singh N.D."/>
            <person name="Abad J.P."/>
            <person name="Abt D.N."/>
            <person name="Adryan B."/>
            <person name="Aguade M."/>
            <person name="Akashi H."/>
            <person name="Anderson W.W."/>
            <person name="Aquadro C.F."/>
            <person name="Ardell D.H."/>
            <person name="Arguello R."/>
            <person name="Artieri C.G."/>
            <person name="Barbash D.A."/>
            <person name="Barker D."/>
            <person name="Barsanti P."/>
            <person name="Batterham P."/>
            <person name="Batzoglou S."/>
            <person name="Begun D."/>
            <person name="Bhutkar A."/>
            <person name="Blanco E."/>
            <person name="Bosak S.A."/>
            <person name="Bradley R.K."/>
            <person name="Brand A.D."/>
            <person name="Brent M.R."/>
            <person name="Brooks A.N."/>
            <person name="Brown R.H."/>
            <person name="Butlin R.K."/>
            <person name="Caggese C."/>
            <person name="Calvi B.R."/>
            <person name="Bernardo de Carvalho A."/>
            <person name="Caspi A."/>
            <person name="Castrezana S."/>
            <person name="Celniker S.E."/>
            <person name="Chang J.L."/>
            <person name="Chapple C."/>
            <person name="Chatterji S."/>
            <person name="Chinwalla A."/>
            <person name="Civetta A."/>
            <person name="Clifton S.W."/>
            <person name="Comeron J.M."/>
            <person name="Costello J.C."/>
            <person name="Coyne J.A."/>
            <person name="Daub J."/>
            <person name="David R.G."/>
            <person name="Delcher A.L."/>
            <person name="Delehaunty K."/>
            <person name="Do C.B."/>
            <person name="Ebling H."/>
            <person name="Edwards K."/>
            <person name="Eickbush T."/>
            <person name="Evans J.D."/>
            <person name="Filipski A."/>
            <person name="Findeiss S."/>
            <person name="Freyhult E."/>
            <person name="Fulton L."/>
            <person name="Fulton R."/>
            <person name="Garcia A.C."/>
            <person name="Gardiner A."/>
            <person name="Garfield D.A."/>
            <person name="Garvin B.E."/>
            <person name="Gibson G."/>
            <person name="Gilbert D."/>
            <person name="Gnerre S."/>
            <person name="Godfrey J."/>
            <person name="Good R."/>
            <person name="Gotea V."/>
            <person name="Gravely B."/>
            <person name="Greenberg A.J."/>
            <person name="Griffiths-Jones S."/>
            <person name="Gross S."/>
            <person name="Guigo R."/>
            <person name="Gustafson E.A."/>
            <person name="Haerty W."/>
            <person name="Hahn M.W."/>
            <person name="Halligan D.L."/>
            <person name="Halpern A.L."/>
            <person name="Halter G.M."/>
            <person name="Han M.V."/>
            <person name="Heger A."/>
            <person name="Hillier L."/>
            <person name="Hinrichs A.S."/>
            <person name="Holmes I."/>
            <person name="Hoskins R.A."/>
            <person name="Hubisz M.J."/>
            <person name="Hultmark D."/>
            <person name="Huntley M.A."/>
            <person name="Jaffe D.B."/>
            <person name="Jagadeeshan S."/>
            <person name="Jeck W.R."/>
            <person name="Johnson J."/>
            <person name="Jones C.D."/>
            <person name="Jordan W.C."/>
            <person name="Karpen G.H."/>
            <person name="Kataoka E."/>
            <person name="Keightley P.D."/>
            <person name="Kheradpour P."/>
            <person name="Kirkness E.F."/>
            <person name="Koerich L.B."/>
            <person name="Kristiansen K."/>
            <person name="Kudrna D."/>
            <person name="Kulathinal R.J."/>
            <person name="Kumar S."/>
            <person name="Kwok R."/>
            <person name="Lander E."/>
            <person name="Langley C.H."/>
            <person name="Lapoint R."/>
            <person name="Lazzaro B.P."/>
            <person name="Lee S.J."/>
            <person name="Levesque L."/>
            <person name="Li R."/>
            <person name="Lin C.F."/>
            <person name="Lin M.F."/>
            <person name="Lindblad-Toh K."/>
            <person name="Llopart A."/>
            <person name="Long M."/>
            <person name="Low L."/>
            <person name="Lozovsky E."/>
            <person name="Lu J."/>
            <person name="Luo M."/>
            <person name="Machado C.A."/>
            <person name="Makalowski W."/>
            <person name="Marzo M."/>
            <person name="Matsuda M."/>
            <person name="Matzkin L."/>
            <person name="McAllister B."/>
            <person name="McBride C.S."/>
            <person name="McKernan B."/>
            <person name="McKernan K."/>
            <person name="Mendez-Lago M."/>
            <person name="Minx P."/>
            <person name="Mollenhauer M.U."/>
            <person name="Montooth K."/>
            <person name="Mount S.M."/>
            <person name="Mu X."/>
            <person name="Myers E."/>
            <person name="Negre B."/>
            <person name="Newfeld S."/>
            <person name="Nielsen R."/>
            <person name="Noor M.A."/>
            <person name="O'Grady P."/>
            <person name="Pachter L."/>
            <person name="Papaceit M."/>
            <person name="Parisi M.J."/>
            <person name="Parisi M."/>
            <person name="Parts L."/>
            <person name="Pedersen J.S."/>
            <person name="Pesole G."/>
            <person name="Phillippy A.M."/>
            <person name="Ponting C.P."/>
            <person name="Pop M."/>
            <person name="Porcelli D."/>
            <person name="Powell J.R."/>
            <person name="Prohaska S."/>
            <person name="Pruitt K."/>
            <person name="Puig M."/>
            <person name="Quesneville H."/>
            <person name="Ram K.R."/>
            <person name="Rand D."/>
            <person name="Rasmussen M.D."/>
            <person name="Reed L.K."/>
            <person name="Reenan R."/>
            <person name="Reily A."/>
            <person name="Remington K.A."/>
            <person name="Rieger T.T."/>
            <person name="Ritchie M.G."/>
            <person name="Robin C."/>
            <person name="Rogers Y.H."/>
            <person name="Rohde C."/>
            <person name="Rozas J."/>
            <person name="Rubenfield M.J."/>
            <person name="Ruiz A."/>
            <person name="Russo S."/>
            <person name="Salzberg S.L."/>
            <person name="Sanchez-Gracia A."/>
            <person name="Saranga D.J."/>
            <person name="Sato H."/>
            <person name="Schaeffer S.W."/>
            <person name="Schatz M.C."/>
            <person name="Schlenke T."/>
            <person name="Schwartz R."/>
            <person name="Segarra C."/>
            <person name="Singh R.S."/>
            <person name="Sirot L."/>
            <person name="Sirota M."/>
            <person name="Sisneros N.B."/>
            <person name="Smith C.D."/>
            <person name="Smith T.F."/>
            <person name="Spieth J."/>
            <person name="Stage D.E."/>
            <person name="Stark A."/>
            <person name="Stephan W."/>
            <person name="Strausberg R.L."/>
            <person name="Strempel S."/>
            <person name="Sturgill D."/>
            <person name="Sutton G."/>
            <person name="Sutton G.G."/>
            <person name="Tao W."/>
            <person name="Teichmann S."/>
            <person name="Tobari Y.N."/>
            <person name="Tomimura Y."/>
            <person name="Tsolas J.M."/>
            <person name="Valente V.L."/>
            <person name="Venter E."/>
            <person name="Venter J.C."/>
            <person name="Vicario S."/>
            <person name="Vieira F.G."/>
            <person name="Vilella A.J."/>
            <person name="Villasante A."/>
            <person name="Walenz B."/>
            <person name="Wang J."/>
            <person name="Wasserman M."/>
            <person name="Watts T."/>
            <person name="Wilson D."/>
            <person name="Wilson R.K."/>
            <person name="Wing R.A."/>
            <person name="Wolfner M.F."/>
            <person name="Wong A."/>
            <person name="Wong G.K."/>
            <person name="Wu C.I."/>
            <person name="Wu G."/>
            <person name="Yamamoto D."/>
            <person name="Yang H.P."/>
            <person name="Yang S.P."/>
            <person name="Yorke J.A."/>
            <person name="Yoshida K."/>
            <person name="Zdobnov E."/>
            <person name="Zhang P."/>
            <person name="Zhang Y."/>
            <person name="Zimin A.V."/>
            <person name="Baldwin J."/>
            <person name="Abdouelleil A."/>
            <person name="Abdulkadir J."/>
            <person name="Abebe A."/>
            <person name="Abera B."/>
            <person name="Abreu J."/>
            <person name="Acer S.C."/>
            <person name="Aftuck L."/>
            <person name="Alexander A."/>
            <person name="An P."/>
            <person name="Anderson E."/>
            <person name="Anderson S."/>
            <person name="Arachi H."/>
            <person name="Azer M."/>
            <person name="Bachantsang P."/>
            <person name="Barry A."/>
            <person name="Bayul T."/>
            <person name="Berlin A."/>
            <person name="Bessette D."/>
            <person name="Bloom T."/>
            <person name="Blye J."/>
            <person name="Boguslavskiy L."/>
            <person name="Bonnet C."/>
            <person name="Boukhgalter B."/>
            <person name="Bourzgui I."/>
            <person name="Brown A."/>
            <person name="Cahill P."/>
            <person name="Channer S."/>
            <person name="Cheshatsang Y."/>
            <person name="Chuda L."/>
            <person name="Citroen M."/>
            <person name="Collymore A."/>
            <person name="Cooke P."/>
            <person name="Costello M."/>
            <person name="D'Aco K."/>
            <person name="Daza R."/>
            <person name="De Haan G."/>
            <person name="DeGray S."/>
            <person name="DeMaso C."/>
            <person name="Dhargay N."/>
            <person name="Dooley K."/>
            <person name="Dooley E."/>
            <person name="Doricent M."/>
            <person name="Dorje P."/>
            <person name="Dorjee K."/>
            <person name="Dupes A."/>
            <person name="Elong R."/>
            <person name="Falk J."/>
            <person name="Farina A."/>
            <person name="Faro S."/>
            <person name="Ferguson D."/>
            <person name="Fisher S."/>
            <person name="Foley C.D."/>
            <person name="Franke A."/>
            <person name="Friedrich D."/>
            <person name="Gadbois L."/>
            <person name="Gearin G."/>
            <person name="Gearin C.R."/>
            <person name="Giannoukos G."/>
            <person name="Goode T."/>
            <person name="Graham J."/>
            <person name="Grandbois E."/>
            <person name="Grewal S."/>
            <person name="Gyaltsen K."/>
            <person name="Hafez N."/>
            <person name="Hagos B."/>
            <person name="Hall J."/>
            <person name="Henson C."/>
            <person name="Hollinger A."/>
            <person name="Honan T."/>
            <person name="Huard M.D."/>
            <person name="Hughes L."/>
            <person name="Hurhula B."/>
            <person name="Husby M.E."/>
            <person name="Kamat A."/>
            <person name="Kanga B."/>
            <person name="Kashin S."/>
            <person name="Khazanovich D."/>
            <person name="Kisner P."/>
            <person name="Lance K."/>
            <person name="Lara M."/>
            <person name="Lee W."/>
            <person name="Lennon N."/>
            <person name="Letendre F."/>
            <person name="LeVine R."/>
            <person name="Lipovsky A."/>
            <person name="Liu X."/>
            <person name="Liu J."/>
            <person name="Liu S."/>
            <person name="Lokyitsang T."/>
            <person name="Lokyitsang Y."/>
            <person name="Lubonja R."/>
            <person name="Lui A."/>
            <person name="MacDonald P."/>
            <person name="Magnisalis V."/>
            <person name="Maru K."/>
            <person name="Matthews C."/>
            <person name="McCusker W."/>
            <person name="McDonough S."/>
            <person name="Mehta T."/>
            <person name="Meldrim J."/>
            <person name="Meneus L."/>
            <person name="Mihai O."/>
            <person name="Mihalev A."/>
            <person name="Mihova T."/>
            <person name="Mittelman R."/>
            <person name="Mlenga V."/>
            <person name="Montmayeur A."/>
            <person name="Mulrain L."/>
            <person name="Navidi A."/>
            <person name="Naylor J."/>
            <person name="Negash T."/>
            <person name="Nguyen T."/>
            <person name="Nguyen N."/>
            <person name="Nicol R."/>
            <person name="Norbu C."/>
            <person name="Norbu N."/>
            <person name="Novod N."/>
            <person name="O'Neill B."/>
            <person name="Osman S."/>
            <person name="Markiewicz E."/>
            <person name="Oyono O.L."/>
            <person name="Patti C."/>
            <person name="Phunkhang P."/>
            <person name="Pierre F."/>
            <person name="Priest M."/>
            <person name="Raghuraman S."/>
            <person name="Rege F."/>
            <person name="Reyes R."/>
            <person name="Rise C."/>
            <person name="Rogov P."/>
            <person name="Ross K."/>
            <person name="Ryan E."/>
            <person name="Settipalli S."/>
            <person name="Shea T."/>
            <person name="Sherpa N."/>
            <person name="Shi L."/>
            <person name="Shih D."/>
            <person name="Sparrow T."/>
            <person name="Spaulding J."/>
            <person name="Stalker J."/>
            <person name="Stange-Thomann N."/>
            <person name="Stavropoulos S."/>
            <person name="Stone C."/>
            <person name="Strader C."/>
            <person name="Tesfaye S."/>
            <person name="Thomson T."/>
            <person name="Thoulutsang Y."/>
            <person name="Thoulutsang D."/>
            <person name="Topham K."/>
            <person name="Topping I."/>
            <person name="Tsamla T."/>
            <person name="Vassiliev H."/>
            <person name="Vo A."/>
            <person name="Wangchuk T."/>
            <person name="Wangdi T."/>
            <person name="Weiand M."/>
            <person name="Wilkinson J."/>
            <person name="Wilson A."/>
            <person name="Yadav S."/>
            <person name="Young G."/>
            <person name="Yu Q."/>
            <person name="Zembek L."/>
            <person name="Zhong D."/>
            <person name="Zimmer A."/>
            <person name="Zwirko Z."/>
            <person name="Jaffe D.B."/>
            <person name="Alvarez P."/>
            <person name="Brockman W."/>
            <person name="Butler J."/>
            <person name="Chin C."/>
            <person name="Gnerre S."/>
            <person name="Grabherr M."/>
            <person name="Kleber M."/>
            <person name="Mauceli E."/>
            <person name="MacCallum I."/>
        </authorList>
    </citation>
    <scope>NUCLEOTIDE SEQUENCE [LARGE SCALE GENOMIC DNA]</scope>
    <source>
        <strain evidence="9 10">TSC#14021-0224.01</strain>
    </source>
</reference>
<proteinExistence type="inferred from homology"/>
<evidence type="ECO:0000256" key="6">
    <source>
        <dbReference type="ARBA" id="ARBA00042361"/>
    </source>
</evidence>
<dbReference type="Pfam" id="PF11969">
    <property type="entry name" value="DcpS_C"/>
    <property type="match status" value="1"/>
</dbReference>
<dbReference type="PhylomeDB" id="B3NX35"/>
<evidence type="ECO:0000259" key="8">
    <source>
        <dbReference type="PROSITE" id="PS51084"/>
    </source>
</evidence>
<dbReference type="GO" id="GO:0016787">
    <property type="term" value="F:hydrolase activity"/>
    <property type="evidence" value="ECO:0007669"/>
    <property type="project" value="UniProtKB-KW"/>
</dbReference>
<evidence type="ECO:0000313" key="10">
    <source>
        <dbReference type="Proteomes" id="UP000008711"/>
    </source>
</evidence>
<comment type="similarity">
    <text evidence="4">Belongs to the HINT family.</text>
</comment>
<dbReference type="InterPro" id="IPR036265">
    <property type="entry name" value="HIT-like_sf"/>
</dbReference>
<dbReference type="HOGENOM" id="CLU_056776_4_2_1"/>
<dbReference type="OMA" id="VETCIFC"/>
<dbReference type="EMBL" id="CH954180">
    <property type="protein sequence ID" value="EDV46864.1"/>
    <property type="molecule type" value="Genomic_DNA"/>
</dbReference>
<evidence type="ECO:0000313" key="9">
    <source>
        <dbReference type="EMBL" id="EDV46864.1"/>
    </source>
</evidence>
<evidence type="ECO:0000256" key="2">
    <source>
        <dbReference type="ARBA" id="ARBA00022801"/>
    </source>
</evidence>
<evidence type="ECO:0000256" key="3">
    <source>
        <dbReference type="ARBA" id="ARBA00024472"/>
    </source>
</evidence>
<name>B3NX35_DROER</name>
<sequence>MAVDNCIFCQISNGQDPKSVLVVETNEFVIFQDIKPASQHHYLAVTKNHYDSLKDLNKTHDSLVQRMESALKEFLVGKGVSVDDALFGFHLPPFITVKHLHMHAIAPRTQMSFLSKLIFRPSFFFKTTDEARSYLSQKE</sequence>
<keyword evidence="10" id="KW-1185">Reference proteome</keyword>
<dbReference type="PANTHER" id="PTHR12486:SF5">
    <property type="entry name" value="ADENOSINE 5'-MONOPHOSPHORAMIDASE HINT3"/>
    <property type="match status" value="1"/>
</dbReference>
<feature type="domain" description="HIT" evidence="8">
    <location>
        <begin position="7"/>
        <end position="119"/>
    </location>
</feature>
<dbReference type="InterPro" id="IPR011146">
    <property type="entry name" value="HIT-like"/>
</dbReference>
<evidence type="ECO:0000256" key="5">
    <source>
        <dbReference type="ARBA" id="ARBA00039802"/>
    </source>
</evidence>
<evidence type="ECO:0000256" key="4">
    <source>
        <dbReference type="ARBA" id="ARBA00025764"/>
    </source>
</evidence>
<dbReference type="OrthoDB" id="275748at2759"/>
<dbReference type="AlphaFoldDB" id="B3NX35"/>
<dbReference type="PROSITE" id="PS51084">
    <property type="entry name" value="HIT_2"/>
    <property type="match status" value="1"/>
</dbReference>
<dbReference type="GO" id="GO:0000166">
    <property type="term" value="F:nucleotide binding"/>
    <property type="evidence" value="ECO:0007669"/>
    <property type="project" value="UniProtKB-KW"/>
</dbReference>
<dbReference type="Proteomes" id="UP000008711">
    <property type="component" value="Unassembled WGS sequence"/>
</dbReference>